<reference evidence="2 3" key="2">
    <citation type="submission" date="2018-11" db="EMBL/GenBank/DDBJ databases">
        <authorList>
            <consortium name="Pathogen Informatics"/>
        </authorList>
    </citation>
    <scope>NUCLEOTIDE SEQUENCE [LARGE SCALE GENOMIC DNA]</scope>
</reference>
<gene>
    <name evidence="2" type="ORF">GPUH_LOCUS5892</name>
</gene>
<sequence length="116" mass="12873">MSATAAASITKAEGDNVRIESSQKEADDEERCTTPIAECSLPETVPVDDNKETKQTTVPSRPPPVEIQDSAVAGDPEKTPPVPPRSKKRRVGELKCSEVRWFYRKRGTETKWTAFK</sequence>
<name>A0A183DB01_9BILA</name>
<dbReference type="WBParaSite" id="GPUH_0000590001-mRNA-1">
    <property type="protein sequence ID" value="GPUH_0000590001-mRNA-1"/>
    <property type="gene ID" value="GPUH_0000590001"/>
</dbReference>
<evidence type="ECO:0000256" key="1">
    <source>
        <dbReference type="SAM" id="MobiDB-lite"/>
    </source>
</evidence>
<evidence type="ECO:0000313" key="4">
    <source>
        <dbReference type="WBParaSite" id="GPUH_0000590001-mRNA-1"/>
    </source>
</evidence>
<dbReference type="Proteomes" id="UP000271098">
    <property type="component" value="Unassembled WGS sequence"/>
</dbReference>
<dbReference type="EMBL" id="UYRT01013028">
    <property type="protein sequence ID" value="VDK52586.1"/>
    <property type="molecule type" value="Genomic_DNA"/>
</dbReference>
<reference evidence="4" key="1">
    <citation type="submission" date="2016-06" db="UniProtKB">
        <authorList>
            <consortium name="WormBaseParasite"/>
        </authorList>
    </citation>
    <scope>IDENTIFICATION</scope>
</reference>
<keyword evidence="3" id="KW-1185">Reference proteome</keyword>
<feature type="compositionally biased region" description="Basic and acidic residues" evidence="1">
    <location>
        <begin position="12"/>
        <end position="25"/>
    </location>
</feature>
<organism evidence="4">
    <name type="scientific">Gongylonema pulchrum</name>
    <dbReference type="NCBI Taxonomy" id="637853"/>
    <lineage>
        <taxon>Eukaryota</taxon>
        <taxon>Metazoa</taxon>
        <taxon>Ecdysozoa</taxon>
        <taxon>Nematoda</taxon>
        <taxon>Chromadorea</taxon>
        <taxon>Rhabditida</taxon>
        <taxon>Spirurina</taxon>
        <taxon>Spiruromorpha</taxon>
        <taxon>Spiruroidea</taxon>
        <taxon>Gongylonematidae</taxon>
        <taxon>Gongylonema</taxon>
    </lineage>
</organism>
<proteinExistence type="predicted"/>
<feature type="region of interest" description="Disordered" evidence="1">
    <location>
        <begin position="1"/>
        <end position="90"/>
    </location>
</feature>
<protein>
    <submittedName>
        <fullName evidence="4">Chromo domain-containing protein</fullName>
    </submittedName>
</protein>
<evidence type="ECO:0000313" key="2">
    <source>
        <dbReference type="EMBL" id="VDK52586.1"/>
    </source>
</evidence>
<evidence type="ECO:0000313" key="3">
    <source>
        <dbReference type="Proteomes" id="UP000271098"/>
    </source>
</evidence>
<dbReference type="AlphaFoldDB" id="A0A183DB01"/>
<accession>A0A183DB01</accession>